<sequence>MTGSSTSITIDSASSKKLSASSIRPVAGSSLALWRSSDSRGGSLERAVFGLRLAIRISEDHAIRLVLSDFVHTPTRSSDGSPPRKSRGSSWV</sequence>
<protein>
    <submittedName>
        <fullName evidence="2">Uncharacterized protein</fullName>
    </submittedName>
</protein>
<feature type="compositionally biased region" description="Low complexity" evidence="1">
    <location>
        <begin position="1"/>
        <end position="22"/>
    </location>
</feature>
<accession>A0AAD2K0N6</accession>
<reference evidence="2" key="1">
    <citation type="submission" date="2023-11" db="EMBL/GenBank/DDBJ databases">
        <authorList>
            <person name="De Vega J J."/>
            <person name="De Vega J J."/>
        </authorList>
    </citation>
    <scope>NUCLEOTIDE SEQUENCE</scope>
</reference>
<dbReference type="EMBL" id="CAVNYO010000183">
    <property type="protein sequence ID" value="CAK5272595.1"/>
    <property type="molecule type" value="Genomic_DNA"/>
</dbReference>
<dbReference type="Proteomes" id="UP001295794">
    <property type="component" value="Unassembled WGS sequence"/>
</dbReference>
<comment type="caution">
    <text evidence="2">The sequence shown here is derived from an EMBL/GenBank/DDBJ whole genome shotgun (WGS) entry which is preliminary data.</text>
</comment>
<name>A0AAD2K0N6_9AGAR</name>
<proteinExistence type="predicted"/>
<organism evidence="2 4">
    <name type="scientific">Mycena citricolor</name>
    <dbReference type="NCBI Taxonomy" id="2018698"/>
    <lineage>
        <taxon>Eukaryota</taxon>
        <taxon>Fungi</taxon>
        <taxon>Dikarya</taxon>
        <taxon>Basidiomycota</taxon>
        <taxon>Agaricomycotina</taxon>
        <taxon>Agaricomycetes</taxon>
        <taxon>Agaricomycetidae</taxon>
        <taxon>Agaricales</taxon>
        <taxon>Marasmiineae</taxon>
        <taxon>Mycenaceae</taxon>
        <taxon>Mycena</taxon>
    </lineage>
</organism>
<evidence type="ECO:0000313" key="4">
    <source>
        <dbReference type="Proteomes" id="UP001295794"/>
    </source>
</evidence>
<feature type="region of interest" description="Disordered" evidence="1">
    <location>
        <begin position="72"/>
        <end position="92"/>
    </location>
</feature>
<feature type="region of interest" description="Disordered" evidence="1">
    <location>
        <begin position="1"/>
        <end position="24"/>
    </location>
</feature>
<gene>
    <name evidence="2" type="ORF">MYCIT1_LOCUS18091</name>
    <name evidence="3" type="ORF">MYCIT1_LOCUS18348</name>
</gene>
<evidence type="ECO:0000256" key="1">
    <source>
        <dbReference type="SAM" id="MobiDB-lite"/>
    </source>
</evidence>
<dbReference type="AlphaFoldDB" id="A0AAD2K0N6"/>
<evidence type="ECO:0000313" key="3">
    <source>
        <dbReference type="EMBL" id="CAK5272595.1"/>
    </source>
</evidence>
<dbReference type="EMBL" id="CAVNYO010000181">
    <property type="protein sequence ID" value="CAK5272438.1"/>
    <property type="molecule type" value="Genomic_DNA"/>
</dbReference>
<keyword evidence="4" id="KW-1185">Reference proteome</keyword>
<evidence type="ECO:0000313" key="2">
    <source>
        <dbReference type="EMBL" id="CAK5272438.1"/>
    </source>
</evidence>